<dbReference type="SUPFAM" id="SSF48264">
    <property type="entry name" value="Cytochrome P450"/>
    <property type="match status" value="1"/>
</dbReference>
<comment type="similarity">
    <text evidence="2 3">Belongs to the cytochrome P450 family.</text>
</comment>
<keyword evidence="3" id="KW-0560">Oxidoreductase</keyword>
<dbReference type="Proteomes" id="UP001162030">
    <property type="component" value="Chromosome"/>
</dbReference>
<keyword evidence="3" id="KW-0503">Monooxygenase</keyword>
<name>A0ABM9HZ13_9GAMM</name>
<evidence type="ECO:0000313" key="5">
    <source>
        <dbReference type="Proteomes" id="UP001162030"/>
    </source>
</evidence>
<comment type="cofactor">
    <cofactor evidence="1">
        <name>heme</name>
        <dbReference type="ChEBI" id="CHEBI:30413"/>
    </cofactor>
</comment>
<dbReference type="InterPro" id="IPR036396">
    <property type="entry name" value="Cyt_P450_sf"/>
</dbReference>
<evidence type="ECO:0000256" key="3">
    <source>
        <dbReference type="RuleBase" id="RU000461"/>
    </source>
</evidence>
<organism evidence="4 5">
    <name type="scientific">Methylocaldum szegediense</name>
    <dbReference type="NCBI Taxonomy" id="73780"/>
    <lineage>
        <taxon>Bacteria</taxon>
        <taxon>Pseudomonadati</taxon>
        <taxon>Pseudomonadota</taxon>
        <taxon>Gammaproteobacteria</taxon>
        <taxon>Methylococcales</taxon>
        <taxon>Methylococcaceae</taxon>
        <taxon>Methylocaldum</taxon>
    </lineage>
</organism>
<dbReference type="PRINTS" id="PR00463">
    <property type="entry name" value="EP450I"/>
</dbReference>
<protein>
    <submittedName>
        <fullName evidence="4">Cytochrome P450 family protein</fullName>
    </submittedName>
</protein>
<dbReference type="PANTHER" id="PTHR24305">
    <property type="entry name" value="CYTOCHROME P450"/>
    <property type="match status" value="1"/>
</dbReference>
<evidence type="ECO:0000256" key="2">
    <source>
        <dbReference type="ARBA" id="ARBA00010617"/>
    </source>
</evidence>
<dbReference type="PANTHER" id="PTHR24305:SF166">
    <property type="entry name" value="CYTOCHROME P450 12A4, MITOCHONDRIAL-RELATED"/>
    <property type="match status" value="1"/>
</dbReference>
<dbReference type="InterPro" id="IPR002401">
    <property type="entry name" value="Cyt_P450_E_grp-I"/>
</dbReference>
<dbReference type="Gene3D" id="1.10.630.10">
    <property type="entry name" value="Cytochrome P450"/>
    <property type="match status" value="1"/>
</dbReference>
<keyword evidence="3" id="KW-0408">Iron</keyword>
<evidence type="ECO:0000256" key="1">
    <source>
        <dbReference type="ARBA" id="ARBA00001971"/>
    </source>
</evidence>
<proteinExistence type="inferred from homology"/>
<dbReference type="EMBL" id="OX458333">
    <property type="protein sequence ID" value="CAI8781078.1"/>
    <property type="molecule type" value="Genomic_DNA"/>
</dbReference>
<dbReference type="PROSITE" id="PS00086">
    <property type="entry name" value="CYTOCHROME_P450"/>
    <property type="match status" value="1"/>
</dbReference>
<evidence type="ECO:0000313" key="4">
    <source>
        <dbReference type="EMBL" id="CAI8781078.1"/>
    </source>
</evidence>
<reference evidence="4 5" key="1">
    <citation type="submission" date="2023-03" db="EMBL/GenBank/DDBJ databases">
        <authorList>
            <person name="Pearce D."/>
        </authorList>
    </citation>
    <scope>NUCLEOTIDE SEQUENCE [LARGE SCALE GENOMIC DNA]</scope>
    <source>
        <strain evidence="4">Msz</strain>
    </source>
</reference>
<keyword evidence="5" id="KW-1185">Reference proteome</keyword>
<dbReference type="InterPro" id="IPR001128">
    <property type="entry name" value="Cyt_P450"/>
</dbReference>
<dbReference type="Pfam" id="PF00067">
    <property type="entry name" value="p450"/>
    <property type="match status" value="1"/>
</dbReference>
<keyword evidence="3" id="KW-0479">Metal-binding</keyword>
<gene>
    <name evidence="4" type="ORF">MSZNOR_1221</name>
</gene>
<dbReference type="InterPro" id="IPR017972">
    <property type="entry name" value="Cyt_P450_CS"/>
</dbReference>
<dbReference type="InterPro" id="IPR050121">
    <property type="entry name" value="Cytochrome_P450_monoxygenase"/>
</dbReference>
<sequence length="446" mass="50056">MEMLGFSAVYRLATDLLGFFQSLAEQGCPAPFRLGPYRAFLVTRPEHVRHVYQREQAGVYINNRFASVTKRVFGDSLLNNDGPQWASQRRMLKPYFTNAGVKQWASLIDRKLGDLADAWERKAGEWLTVDAECAALTQAVMTSVLFGEEVGQTAVAQEAIEAIHVVHQEFVTQTLGLALLGPVFSWLPVPSNRRFNRAIRTIDRIVGRLIDCASRTRQGLIAFLRETVDPDTGRSMDAKLLRDELIALYVAGQETTGIALTWLLYELAKHPEIAEKARKDVLDRREGEVNAEAFPYLWAIVQETLRLHPSTTTLLRYAVRGDRIGEVEIPRGSLVLMSPYVTHRLPDIWPDPERFDPTRFKPGSGAPGVCSFITFGGGRHICLGLNLANRILLQSAVTLLRRFEFYVPNDYRVNPRPGLFLRPEGGCRIQIVSRPLSDRLAAAAGR</sequence>
<dbReference type="PRINTS" id="PR00385">
    <property type="entry name" value="P450"/>
</dbReference>
<keyword evidence="3" id="KW-0349">Heme</keyword>
<accession>A0ABM9HZ13</accession>